<gene>
    <name evidence="2" type="ORF">DV701_09670</name>
</gene>
<dbReference type="InterPro" id="IPR017927">
    <property type="entry name" value="FAD-bd_FR_type"/>
</dbReference>
<organism evidence="2 3">
    <name type="scientific">Ornithinimicrobium avium</name>
    <dbReference type="NCBI Taxonomy" id="2283195"/>
    <lineage>
        <taxon>Bacteria</taxon>
        <taxon>Bacillati</taxon>
        <taxon>Actinomycetota</taxon>
        <taxon>Actinomycetes</taxon>
        <taxon>Micrococcales</taxon>
        <taxon>Ornithinimicrobiaceae</taxon>
        <taxon>Ornithinimicrobium</taxon>
    </lineage>
</organism>
<protein>
    <submittedName>
        <fullName evidence="2">Siderophore-interacting protein</fullName>
    </submittedName>
</protein>
<dbReference type="PANTHER" id="PTHR30157:SF0">
    <property type="entry name" value="NADPH-DEPENDENT FERRIC-CHELATE REDUCTASE"/>
    <property type="match status" value="1"/>
</dbReference>
<dbReference type="InterPro" id="IPR007037">
    <property type="entry name" value="SIP_rossman_dom"/>
</dbReference>
<dbReference type="SUPFAM" id="SSF63380">
    <property type="entry name" value="Riboflavin synthase domain-like"/>
    <property type="match status" value="1"/>
</dbReference>
<dbReference type="Gene3D" id="2.40.30.10">
    <property type="entry name" value="Translation factors"/>
    <property type="match status" value="1"/>
</dbReference>
<dbReference type="InterPro" id="IPR039374">
    <property type="entry name" value="SIP_fam"/>
</dbReference>
<dbReference type="AlphaFoldDB" id="A0A345NMU3"/>
<dbReference type="EMBL" id="CP031229">
    <property type="protein sequence ID" value="AXH96351.1"/>
    <property type="molecule type" value="Genomic_DNA"/>
</dbReference>
<dbReference type="InterPro" id="IPR017938">
    <property type="entry name" value="Riboflavin_synthase-like_b-brl"/>
</dbReference>
<dbReference type="InterPro" id="IPR013113">
    <property type="entry name" value="SIP_FAD-bd"/>
</dbReference>
<dbReference type="Pfam" id="PF04954">
    <property type="entry name" value="SIP"/>
    <property type="match status" value="1"/>
</dbReference>
<sequence>MNAPTTLSAARRTVTRVASRALSSRAATVAVRAAYSRSTAMPLERTEHRCVPGTVIGAADVAPWLRRLTLHVPGLRGYEVQAPDEYVGLVMPRPGTTLPDLSSITGPHPRPVLATMPEEDRPDVRWYTVSDWRPQTAELDVEVVLHPEGEVDEGPGATWVRAAAPGDAVAVQTGTACYHQPADARVQVVAGDETAYPSIAGIIEAARGTDRELHVFLELARADALPALPQPERGSLTLVDRVQTPGEALLVAVRAADLPAVDYGWVCGEQQLAAGVRKHLVGERGLGRTDVYFCAYWILGRARG</sequence>
<name>A0A345NMU3_9MICO</name>
<feature type="domain" description="FAD-binding FR-type" evidence="1">
    <location>
        <begin position="48"/>
        <end position="181"/>
    </location>
</feature>
<dbReference type="KEGG" id="orn:DV701_09670"/>
<dbReference type="CDD" id="cd06193">
    <property type="entry name" value="siderophore_interacting"/>
    <property type="match status" value="1"/>
</dbReference>
<dbReference type="Pfam" id="PF08021">
    <property type="entry name" value="FAD_binding_9"/>
    <property type="match status" value="1"/>
</dbReference>
<proteinExistence type="predicted"/>
<dbReference type="PANTHER" id="PTHR30157">
    <property type="entry name" value="FERRIC REDUCTASE, NADPH-DEPENDENT"/>
    <property type="match status" value="1"/>
</dbReference>
<dbReference type="GO" id="GO:0016491">
    <property type="term" value="F:oxidoreductase activity"/>
    <property type="evidence" value="ECO:0007669"/>
    <property type="project" value="InterPro"/>
</dbReference>
<keyword evidence="3" id="KW-1185">Reference proteome</keyword>
<dbReference type="Proteomes" id="UP000253790">
    <property type="component" value="Chromosome"/>
</dbReference>
<accession>A0A345NMU3</accession>
<evidence type="ECO:0000313" key="3">
    <source>
        <dbReference type="Proteomes" id="UP000253790"/>
    </source>
</evidence>
<dbReference type="RefSeq" id="WP_114928116.1">
    <property type="nucleotide sequence ID" value="NZ_CP031229.1"/>
</dbReference>
<dbReference type="OrthoDB" id="3291337at2"/>
<dbReference type="Gene3D" id="3.40.50.80">
    <property type="entry name" value="Nucleotide-binding domain of ferredoxin-NADP reductase (FNR) module"/>
    <property type="match status" value="1"/>
</dbReference>
<reference evidence="2 3" key="1">
    <citation type="submission" date="2018-07" db="EMBL/GenBank/DDBJ databases">
        <title>Complete genome sequencing of Ornithinimicrobium sp. AMA3305.</title>
        <authorList>
            <person name="Bae J.-W."/>
        </authorList>
    </citation>
    <scope>NUCLEOTIDE SEQUENCE [LARGE SCALE GENOMIC DNA]</scope>
    <source>
        <strain evidence="2 3">AMA3305</strain>
    </source>
</reference>
<dbReference type="InterPro" id="IPR039261">
    <property type="entry name" value="FNR_nucleotide-bd"/>
</dbReference>
<evidence type="ECO:0000259" key="1">
    <source>
        <dbReference type="PROSITE" id="PS51384"/>
    </source>
</evidence>
<dbReference type="PROSITE" id="PS51384">
    <property type="entry name" value="FAD_FR"/>
    <property type="match status" value="1"/>
</dbReference>
<evidence type="ECO:0000313" key="2">
    <source>
        <dbReference type="EMBL" id="AXH96351.1"/>
    </source>
</evidence>